<feature type="region of interest" description="Disordered" evidence="1">
    <location>
        <begin position="60"/>
        <end position="80"/>
    </location>
</feature>
<organism evidence="2">
    <name type="scientific">Streptomyces sp. R33</name>
    <dbReference type="NCBI Taxonomy" id="3238629"/>
    <lineage>
        <taxon>Bacteria</taxon>
        <taxon>Bacillati</taxon>
        <taxon>Actinomycetota</taxon>
        <taxon>Actinomycetes</taxon>
        <taxon>Kitasatosporales</taxon>
        <taxon>Streptomycetaceae</taxon>
        <taxon>Streptomyces</taxon>
    </lineage>
</organism>
<protein>
    <submittedName>
        <fullName evidence="2">Uncharacterized protein</fullName>
    </submittedName>
</protein>
<sequence length="80" mass="8572">MREPHPVPRLASAPARPAEPSPLPRCPACAGAPERISWRQRPGRPVVLVFDPCGHRYTSPAPPVLAVTPPPPEGPAPFSR</sequence>
<evidence type="ECO:0000256" key="1">
    <source>
        <dbReference type="SAM" id="MobiDB-lite"/>
    </source>
</evidence>
<dbReference type="RefSeq" id="WP_136223829.1">
    <property type="nucleotide sequence ID" value="NZ_CP165727.1"/>
</dbReference>
<feature type="region of interest" description="Disordered" evidence="1">
    <location>
        <begin position="1"/>
        <end position="26"/>
    </location>
</feature>
<accession>A0AB39XY85</accession>
<proteinExistence type="predicted"/>
<evidence type="ECO:0000313" key="2">
    <source>
        <dbReference type="EMBL" id="XDV62534.1"/>
    </source>
</evidence>
<reference evidence="2" key="1">
    <citation type="submission" date="2024-08" db="EMBL/GenBank/DDBJ databases">
        <authorList>
            <person name="Yu S.T."/>
        </authorList>
    </citation>
    <scope>NUCLEOTIDE SEQUENCE</scope>
    <source>
        <strain evidence="2">R33</strain>
    </source>
</reference>
<name>A0AB39XY85_9ACTN</name>
<gene>
    <name evidence="2" type="ORF">AB5J51_06100</name>
</gene>
<dbReference type="EMBL" id="CP165727">
    <property type="protein sequence ID" value="XDV62534.1"/>
    <property type="molecule type" value="Genomic_DNA"/>
</dbReference>
<dbReference type="AlphaFoldDB" id="A0AB39XY85"/>